<reference evidence="2 3" key="1">
    <citation type="submission" date="2017-01" db="EMBL/GenBank/DDBJ databases">
        <title>Draft sequence of Acidihalobacter ferrooxidans strain DSM 14175 (strain V8).</title>
        <authorList>
            <person name="Khaleque H.N."/>
            <person name="Ramsay J.P."/>
            <person name="Murphy R.J.T."/>
            <person name="Kaksonen A.H."/>
            <person name="Boxall N.J."/>
            <person name="Watkin E.L.J."/>
        </authorList>
    </citation>
    <scope>NUCLEOTIDE SEQUENCE [LARGE SCALE GENOMIC DNA]</scope>
    <source>
        <strain evidence="2 3">V8</strain>
    </source>
</reference>
<dbReference type="KEGG" id="afy:BW247_15575"/>
<evidence type="ECO:0000313" key="3">
    <source>
        <dbReference type="Proteomes" id="UP000243807"/>
    </source>
</evidence>
<protein>
    <submittedName>
        <fullName evidence="2">Uncharacterized protein</fullName>
    </submittedName>
</protein>
<dbReference type="Proteomes" id="UP000243807">
    <property type="component" value="Chromosome"/>
</dbReference>
<organism evidence="2 3">
    <name type="scientific">Acidihalobacter ferrooxydans</name>
    <dbReference type="NCBI Taxonomy" id="1765967"/>
    <lineage>
        <taxon>Bacteria</taxon>
        <taxon>Pseudomonadati</taxon>
        <taxon>Pseudomonadota</taxon>
        <taxon>Gammaproteobacteria</taxon>
        <taxon>Chromatiales</taxon>
        <taxon>Ectothiorhodospiraceae</taxon>
        <taxon>Acidihalobacter</taxon>
    </lineage>
</organism>
<accession>A0A1P8UKH5</accession>
<dbReference type="STRING" id="1765967.BW247_15575"/>
<evidence type="ECO:0000313" key="2">
    <source>
        <dbReference type="EMBL" id="APZ44333.1"/>
    </source>
</evidence>
<keyword evidence="1" id="KW-0812">Transmembrane</keyword>
<evidence type="ECO:0000256" key="1">
    <source>
        <dbReference type="SAM" id="Phobius"/>
    </source>
</evidence>
<feature type="transmembrane region" description="Helical" evidence="1">
    <location>
        <begin position="12"/>
        <end position="36"/>
    </location>
</feature>
<dbReference type="RefSeq" id="WP_076837998.1">
    <property type="nucleotide sequence ID" value="NZ_CP019434.1"/>
</dbReference>
<proteinExistence type="predicted"/>
<keyword evidence="3" id="KW-1185">Reference proteome</keyword>
<dbReference type="AlphaFoldDB" id="A0A1P8UKH5"/>
<sequence length="75" mass="8324">MIQTQKSKLGGFLTSLNGWLYIWLLGTPILLLASILTSNADSAYLAFGVQLPWLILTMVLGSLWTLRASSYTPHR</sequence>
<name>A0A1P8UKH5_9GAMM</name>
<dbReference type="EMBL" id="CP019434">
    <property type="protein sequence ID" value="APZ44333.1"/>
    <property type="molecule type" value="Genomic_DNA"/>
</dbReference>
<feature type="transmembrane region" description="Helical" evidence="1">
    <location>
        <begin position="42"/>
        <end position="66"/>
    </location>
</feature>
<gene>
    <name evidence="2" type="ORF">BW247_15575</name>
</gene>
<keyword evidence="1" id="KW-1133">Transmembrane helix</keyword>
<keyword evidence="1" id="KW-0472">Membrane</keyword>